<dbReference type="Pfam" id="PF03571">
    <property type="entry name" value="Peptidase_M49"/>
    <property type="match status" value="2"/>
</dbReference>
<accession>A0A953HU98</accession>
<sequence length="666" mass="75227">MVLLAVSCAPNDPASAPAKPAESDDFQYMTEQFADVKILRYQIPAWDKLDLQEKKLVYYLTQAGLAGRDIIYDQNYRHNLEIRNALEKIYRTYDGDKTDENWKNFEIYLKRIWFSNGIHHHYSYDKFNPGFPQDYLEELLKETGTTLRDEMLPVIFDPSVDAKKVSKDGSQDLVLNSAVNFYGPDITEKEVEAYFKSKTAGKDAARPLSYGLNSKLTRNDNGQVVEKVYKVGGLYGAALEKVIHWLEKAKAVADTPQQAKALGLLIDYYQTGDLDTWDKYNIAWVQDTSGIVDYIQGFVEVYNDPMGYTGSYESIVQIKDLDASEKMKVLADHAHYFEENSPIDDAFKKENVVGISYNFINVAGEAGDASPSTPIGVNLPNADWIRKEYGSKSISLGNIVNAYEQAGTKGFLGEFSNDSTEVERAEAYGGQASKLHTALHEVIGHASGKLAPGVGTPKETLKNYSSTLEEARADLVGLYYLLDPRLIEFGVMDDLDVGRTSYDNYIKNGLMLQLRRLEPGTIIEQDHMRNRQMVASWVYEKGQKDEVIVKEVRDGKTYFDIRDYEALRQLFGQLLAEVQRIKSEGDFEAGKALVENYGVQVDPAMHQEVLDRTARFKSAPYGGFINPRLVPVEKDGEINDVQVEYPDDFAEQMLEYAKQYSHLTPE</sequence>
<gene>
    <name evidence="3" type="ORF">KUV50_07625</name>
</gene>
<proteinExistence type="predicted"/>
<comment type="caution">
    <text evidence="3">The sequence shown here is derived from an EMBL/GenBank/DDBJ whole genome shotgun (WGS) entry which is preliminary data.</text>
</comment>
<dbReference type="AlphaFoldDB" id="A0A953HU98"/>
<evidence type="ECO:0000256" key="1">
    <source>
        <dbReference type="ARBA" id="ARBA00022723"/>
    </source>
</evidence>
<dbReference type="Proteomes" id="UP000753961">
    <property type="component" value="Unassembled WGS sequence"/>
</dbReference>
<dbReference type="InterPro" id="IPR039461">
    <property type="entry name" value="Peptidase_M49"/>
</dbReference>
<name>A0A953HU98_9BACT</name>
<dbReference type="PANTHER" id="PTHR23422">
    <property type="entry name" value="DIPEPTIDYL PEPTIDASE III-RELATED"/>
    <property type="match status" value="1"/>
</dbReference>
<dbReference type="GO" id="GO:0016787">
    <property type="term" value="F:hydrolase activity"/>
    <property type="evidence" value="ECO:0007669"/>
    <property type="project" value="UniProtKB-KW"/>
</dbReference>
<keyword evidence="2" id="KW-0378">Hydrolase</keyword>
<dbReference type="EMBL" id="JAHVHU010000007">
    <property type="protein sequence ID" value="MBY5957993.1"/>
    <property type="molecule type" value="Genomic_DNA"/>
</dbReference>
<organism evidence="3 4">
    <name type="scientific">Membranihabitans marinus</name>
    <dbReference type="NCBI Taxonomy" id="1227546"/>
    <lineage>
        <taxon>Bacteria</taxon>
        <taxon>Pseudomonadati</taxon>
        <taxon>Bacteroidota</taxon>
        <taxon>Saprospiria</taxon>
        <taxon>Saprospirales</taxon>
        <taxon>Saprospiraceae</taxon>
        <taxon>Membranihabitans</taxon>
    </lineage>
</organism>
<evidence type="ECO:0000313" key="4">
    <source>
        <dbReference type="Proteomes" id="UP000753961"/>
    </source>
</evidence>
<dbReference type="GO" id="GO:0046872">
    <property type="term" value="F:metal ion binding"/>
    <property type="evidence" value="ECO:0007669"/>
    <property type="project" value="UniProtKB-KW"/>
</dbReference>
<evidence type="ECO:0000256" key="2">
    <source>
        <dbReference type="ARBA" id="ARBA00022801"/>
    </source>
</evidence>
<keyword evidence="1" id="KW-0479">Metal-binding</keyword>
<evidence type="ECO:0000313" key="3">
    <source>
        <dbReference type="EMBL" id="MBY5957993.1"/>
    </source>
</evidence>
<dbReference type="Gene3D" id="3.30.540.30">
    <property type="match status" value="1"/>
</dbReference>
<protein>
    <submittedName>
        <fullName evidence="3">Dipeptidyl peptidase 3</fullName>
    </submittedName>
</protein>
<dbReference type="PANTHER" id="PTHR23422:SF11">
    <property type="entry name" value="DIPEPTIDYL PEPTIDASE 3"/>
    <property type="match status" value="1"/>
</dbReference>
<keyword evidence="4" id="KW-1185">Reference proteome</keyword>
<reference evidence="3" key="1">
    <citation type="submission" date="2021-06" db="EMBL/GenBank/DDBJ databases">
        <title>44 bacteria genomes isolated from Dapeng, Shenzhen.</title>
        <authorList>
            <person name="Zheng W."/>
            <person name="Yu S."/>
            <person name="Huang Y."/>
        </authorList>
    </citation>
    <scope>NUCLEOTIDE SEQUENCE</scope>
    <source>
        <strain evidence="3">DP5N28-2</strain>
    </source>
</reference>